<feature type="signal peptide" evidence="1">
    <location>
        <begin position="1"/>
        <end position="19"/>
    </location>
</feature>
<evidence type="ECO:0000313" key="3">
    <source>
        <dbReference type="Proteomes" id="UP001319200"/>
    </source>
</evidence>
<dbReference type="Pfam" id="PF11736">
    <property type="entry name" value="DUF3299"/>
    <property type="match status" value="1"/>
</dbReference>
<feature type="chain" id="PRO_5043002028" evidence="1">
    <location>
        <begin position="20"/>
        <end position="153"/>
    </location>
</feature>
<dbReference type="Proteomes" id="UP001319200">
    <property type="component" value="Unassembled WGS sequence"/>
</dbReference>
<dbReference type="InterPro" id="IPR021727">
    <property type="entry name" value="DUF3299"/>
</dbReference>
<dbReference type="Gene3D" id="2.40.50.870">
    <property type="entry name" value="Protein of unknown function (DUF3299)"/>
    <property type="match status" value="1"/>
</dbReference>
<dbReference type="RefSeq" id="WP_254165907.1">
    <property type="nucleotide sequence ID" value="NZ_JAHESF010000019.1"/>
</dbReference>
<proteinExistence type="predicted"/>
<gene>
    <name evidence="2" type="ORF">KK083_18490</name>
</gene>
<protein>
    <submittedName>
        <fullName evidence="2">DUF3299 domain-containing protein</fullName>
    </submittedName>
</protein>
<evidence type="ECO:0000313" key="2">
    <source>
        <dbReference type="EMBL" id="MBT1698888.1"/>
    </source>
</evidence>
<organism evidence="2 3">
    <name type="scientific">Chryseosolibacter histidini</name>
    <dbReference type="NCBI Taxonomy" id="2782349"/>
    <lineage>
        <taxon>Bacteria</taxon>
        <taxon>Pseudomonadati</taxon>
        <taxon>Bacteroidota</taxon>
        <taxon>Cytophagia</taxon>
        <taxon>Cytophagales</taxon>
        <taxon>Chryseotaleaceae</taxon>
        <taxon>Chryseosolibacter</taxon>
    </lineage>
</organism>
<sequence length="153" mass="16884">MRKLAVLISCVFLSLAVHAQKNSYKGFPSLVWPKLYDIEFVKSTDKLGEYDKPVFSAAAKSLNGKTVTLPGYIVPFENGMKSSHLMLSSMPLNACFFCGVGGPESVIEVFLTKEIAYTDKPMEVKGVLKLNDKDPDKMIYILEKAEITGPAEL</sequence>
<comment type="caution">
    <text evidence="2">The sequence shown here is derived from an EMBL/GenBank/DDBJ whole genome shotgun (WGS) entry which is preliminary data.</text>
</comment>
<reference evidence="2 3" key="1">
    <citation type="submission" date="2021-05" db="EMBL/GenBank/DDBJ databases">
        <title>A Polyphasic approach of four new species of the genus Ohtaekwangia: Ohtaekwangia histidinii sp. nov., Ohtaekwangia cretensis sp. nov., Ohtaekwangia indiensis sp. nov., Ohtaekwangia reichenbachii sp. nov. from diverse environment.</title>
        <authorList>
            <person name="Octaviana S."/>
        </authorList>
    </citation>
    <scope>NUCLEOTIDE SEQUENCE [LARGE SCALE GENOMIC DNA]</scope>
    <source>
        <strain evidence="2 3">PWU4</strain>
    </source>
</reference>
<keyword evidence="1" id="KW-0732">Signal</keyword>
<evidence type="ECO:0000256" key="1">
    <source>
        <dbReference type="SAM" id="SignalP"/>
    </source>
</evidence>
<dbReference type="AlphaFoldDB" id="A0AAP2GPA4"/>
<dbReference type="EMBL" id="JAHESF010000019">
    <property type="protein sequence ID" value="MBT1698888.1"/>
    <property type="molecule type" value="Genomic_DNA"/>
</dbReference>
<keyword evidence="3" id="KW-1185">Reference proteome</keyword>
<accession>A0AAP2GPA4</accession>
<name>A0AAP2GPA4_9BACT</name>